<dbReference type="InterPro" id="IPR050158">
    <property type="entry name" value="Ubiquitin_ubiquitin-like"/>
</dbReference>
<dbReference type="InterPro" id="IPR019956">
    <property type="entry name" value="Ubiquitin_dom"/>
</dbReference>
<comment type="caution">
    <text evidence="4">The sequence shown here is derived from an EMBL/GenBank/DDBJ whole genome shotgun (WGS) entry which is preliminary data.</text>
</comment>
<dbReference type="SUPFAM" id="SSF54236">
    <property type="entry name" value="Ubiquitin-like"/>
    <property type="match status" value="1"/>
</dbReference>
<reference evidence="4" key="1">
    <citation type="submission" date="2020-01" db="EMBL/GenBank/DDBJ databases">
        <title>Development of genomics and gene disruption for Polysphondylium violaceum indicates a role for the polyketide synthase stlB in stalk morphogenesis.</title>
        <authorList>
            <person name="Narita B."/>
            <person name="Kawabe Y."/>
            <person name="Kin K."/>
            <person name="Saito T."/>
            <person name="Gibbs R."/>
            <person name="Kuspa A."/>
            <person name="Muzny D."/>
            <person name="Queller D."/>
            <person name="Richards S."/>
            <person name="Strassman J."/>
            <person name="Sucgang R."/>
            <person name="Worley K."/>
            <person name="Schaap P."/>
        </authorList>
    </citation>
    <scope>NUCLEOTIDE SEQUENCE</scope>
    <source>
        <strain evidence="4">QSvi11</strain>
    </source>
</reference>
<dbReference type="GO" id="GO:0005634">
    <property type="term" value="C:nucleus"/>
    <property type="evidence" value="ECO:0007669"/>
    <property type="project" value="UniProtKB-SubCell"/>
</dbReference>
<evidence type="ECO:0000256" key="1">
    <source>
        <dbReference type="ARBA" id="ARBA00004123"/>
    </source>
</evidence>
<evidence type="ECO:0000259" key="3">
    <source>
        <dbReference type="PROSITE" id="PS50053"/>
    </source>
</evidence>
<dbReference type="EMBL" id="AJWJ01000043">
    <property type="protein sequence ID" value="KAF2076948.1"/>
    <property type="molecule type" value="Genomic_DNA"/>
</dbReference>
<evidence type="ECO:0000313" key="4">
    <source>
        <dbReference type="EMBL" id="KAF2076948.1"/>
    </source>
</evidence>
<dbReference type="AlphaFoldDB" id="A0A8J4V3Q3"/>
<dbReference type="InterPro" id="IPR019954">
    <property type="entry name" value="Ubiquitin_CS"/>
</dbReference>
<dbReference type="Gene3D" id="3.10.20.90">
    <property type="entry name" value="Phosphatidylinositol 3-kinase Catalytic Subunit, Chain A, domain 1"/>
    <property type="match status" value="1"/>
</dbReference>
<dbReference type="Proteomes" id="UP000695562">
    <property type="component" value="Unassembled WGS sequence"/>
</dbReference>
<dbReference type="SMART" id="SM00213">
    <property type="entry name" value="UBQ"/>
    <property type="match status" value="1"/>
</dbReference>
<proteinExistence type="predicted"/>
<dbReference type="PROSITE" id="PS50053">
    <property type="entry name" value="UBIQUITIN_2"/>
    <property type="match status" value="1"/>
</dbReference>
<dbReference type="PROSITE" id="PS00299">
    <property type="entry name" value="UBIQUITIN_1"/>
    <property type="match status" value="1"/>
</dbReference>
<comment type="subcellular location">
    <subcellularLocation>
        <location evidence="1">Nucleus</location>
    </subcellularLocation>
</comment>
<dbReference type="OrthoDB" id="472at2759"/>
<dbReference type="Pfam" id="PF00240">
    <property type="entry name" value="ubiquitin"/>
    <property type="match status" value="1"/>
</dbReference>
<gene>
    <name evidence="4" type="ORF">CYY_001724</name>
</gene>
<sequence>MRIIVKTLAGVIPFEVQGSDTIESLKTRIQAQEGIPFEQQRLLFAGKDIEEGNLSDYNIQEASTVFLVLRKVRKV</sequence>
<keyword evidence="5" id="KW-1185">Reference proteome</keyword>
<accession>A0A8J4V3Q3</accession>
<keyword evidence="2" id="KW-0539">Nucleus</keyword>
<evidence type="ECO:0000256" key="2">
    <source>
        <dbReference type="ARBA" id="ARBA00023242"/>
    </source>
</evidence>
<dbReference type="InterPro" id="IPR000626">
    <property type="entry name" value="Ubiquitin-like_dom"/>
</dbReference>
<organism evidence="4 5">
    <name type="scientific">Polysphondylium violaceum</name>
    <dbReference type="NCBI Taxonomy" id="133409"/>
    <lineage>
        <taxon>Eukaryota</taxon>
        <taxon>Amoebozoa</taxon>
        <taxon>Evosea</taxon>
        <taxon>Eumycetozoa</taxon>
        <taxon>Dictyostelia</taxon>
        <taxon>Dictyosteliales</taxon>
        <taxon>Dictyosteliaceae</taxon>
        <taxon>Polysphondylium</taxon>
    </lineage>
</organism>
<feature type="domain" description="Ubiquitin-like" evidence="3">
    <location>
        <begin position="1"/>
        <end position="71"/>
    </location>
</feature>
<dbReference type="InterPro" id="IPR029071">
    <property type="entry name" value="Ubiquitin-like_domsf"/>
</dbReference>
<protein>
    <recommendedName>
        <fullName evidence="3">Ubiquitin-like domain-containing protein</fullName>
    </recommendedName>
</protein>
<dbReference type="PANTHER" id="PTHR10666">
    <property type="entry name" value="UBIQUITIN"/>
    <property type="match status" value="1"/>
</dbReference>
<name>A0A8J4V3Q3_9MYCE</name>
<dbReference type="PRINTS" id="PR00348">
    <property type="entry name" value="UBIQUITIN"/>
</dbReference>
<evidence type="ECO:0000313" key="5">
    <source>
        <dbReference type="Proteomes" id="UP000695562"/>
    </source>
</evidence>